<dbReference type="EMBL" id="QGML01000129">
    <property type="protein sequence ID" value="TVY93461.1"/>
    <property type="molecule type" value="Genomic_DNA"/>
</dbReference>
<evidence type="ECO:0000313" key="3">
    <source>
        <dbReference type="Proteomes" id="UP000315522"/>
    </source>
</evidence>
<evidence type="ECO:0000259" key="1">
    <source>
        <dbReference type="Pfam" id="PF08659"/>
    </source>
</evidence>
<protein>
    <submittedName>
        <fullName evidence="2">Compactin nonaketide synthase</fullName>
    </submittedName>
</protein>
<accession>A0A559MKH7</accession>
<dbReference type="InterPro" id="IPR036291">
    <property type="entry name" value="NAD(P)-bd_dom_sf"/>
</dbReference>
<reference evidence="2 3" key="1">
    <citation type="submission" date="2018-05" db="EMBL/GenBank/DDBJ databases">
        <title>Genome sequencing and assembly of the regulated plant pathogen Lachnellula willkommii and related sister species for the development of diagnostic species identification markers.</title>
        <authorList>
            <person name="Giroux E."/>
            <person name="Bilodeau G."/>
        </authorList>
    </citation>
    <scope>NUCLEOTIDE SEQUENCE [LARGE SCALE GENOMIC DNA]</scope>
    <source>
        <strain evidence="2 3">CBS 172.35</strain>
    </source>
</reference>
<dbReference type="AlphaFoldDB" id="A0A559MKH7"/>
<dbReference type="Pfam" id="PF08659">
    <property type="entry name" value="KR"/>
    <property type="match status" value="1"/>
</dbReference>
<feature type="domain" description="Ketoreductase (KR)" evidence="1">
    <location>
        <begin position="123"/>
        <end position="178"/>
    </location>
</feature>
<comment type="caution">
    <text evidence="2">The sequence shown here is derived from an EMBL/GenBank/DDBJ whole genome shotgun (WGS) entry which is preliminary data.</text>
</comment>
<gene>
    <name evidence="2" type="primary">mlcA</name>
    <name evidence="2" type="ORF">LAWI1_G001570</name>
</gene>
<sequence>MTKLALPKGPSIFIDFASTDSAREVGSRIRECLPKPCEERMPEFYLGDQASFPDALKDAVAFSRSALDNPGHFSTAQRVPLKEVANIPNQSQLTTVIDWTSPTSVSVKIPPADSANLFFQNKTYLLVGLTRDLGQSLCQWMLTKGAKYVVIASRNPQINPTWLEGLASRGAIVKVMSMQELHRSAFGFEGL</sequence>
<organism evidence="2 3">
    <name type="scientific">Lachnellula willkommii</name>
    <dbReference type="NCBI Taxonomy" id="215461"/>
    <lineage>
        <taxon>Eukaryota</taxon>
        <taxon>Fungi</taxon>
        <taxon>Dikarya</taxon>
        <taxon>Ascomycota</taxon>
        <taxon>Pezizomycotina</taxon>
        <taxon>Leotiomycetes</taxon>
        <taxon>Helotiales</taxon>
        <taxon>Lachnaceae</taxon>
        <taxon>Lachnellula</taxon>
    </lineage>
</organism>
<proteinExistence type="predicted"/>
<evidence type="ECO:0000313" key="2">
    <source>
        <dbReference type="EMBL" id="TVY93461.1"/>
    </source>
</evidence>
<dbReference type="Proteomes" id="UP000315522">
    <property type="component" value="Unassembled WGS sequence"/>
</dbReference>
<name>A0A559MKH7_9HELO</name>
<dbReference type="InterPro" id="IPR013968">
    <property type="entry name" value="PKS_KR"/>
</dbReference>
<dbReference type="SUPFAM" id="SSF51735">
    <property type="entry name" value="NAD(P)-binding Rossmann-fold domains"/>
    <property type="match status" value="1"/>
</dbReference>
<keyword evidence="3" id="KW-1185">Reference proteome</keyword>
<dbReference type="Gene3D" id="3.40.50.720">
    <property type="entry name" value="NAD(P)-binding Rossmann-like Domain"/>
    <property type="match status" value="1"/>
</dbReference>